<keyword evidence="5 6" id="KW-0326">Glycosidase</keyword>
<dbReference type="RefSeq" id="WP_175122337.1">
    <property type="nucleotide sequence ID" value="NZ_CADIJM010000002.1"/>
</dbReference>
<organism evidence="7 8">
    <name type="scientific">Achromobacter animicus</name>
    <dbReference type="NCBI Taxonomy" id="1389935"/>
    <lineage>
        <taxon>Bacteria</taxon>
        <taxon>Pseudomonadati</taxon>
        <taxon>Pseudomonadota</taxon>
        <taxon>Betaproteobacteria</taxon>
        <taxon>Burkholderiales</taxon>
        <taxon>Alcaligenaceae</taxon>
        <taxon>Achromobacter</taxon>
    </lineage>
</organism>
<evidence type="ECO:0000256" key="3">
    <source>
        <dbReference type="ARBA" id="ARBA00022638"/>
    </source>
</evidence>
<dbReference type="InterPro" id="IPR023346">
    <property type="entry name" value="Lysozyme-like_dom_sf"/>
</dbReference>
<evidence type="ECO:0000256" key="6">
    <source>
        <dbReference type="RuleBase" id="RU003788"/>
    </source>
</evidence>
<dbReference type="InterPro" id="IPR034690">
    <property type="entry name" value="Endolysin_T4_type"/>
</dbReference>
<evidence type="ECO:0000313" key="8">
    <source>
        <dbReference type="Proteomes" id="UP000494214"/>
    </source>
</evidence>
<dbReference type="InterPro" id="IPR002196">
    <property type="entry name" value="Glyco_hydro_24"/>
</dbReference>
<dbReference type="Pfam" id="PF00959">
    <property type="entry name" value="Phage_lysozyme"/>
    <property type="match status" value="1"/>
</dbReference>
<name>A0A6S6ZEB7_9BURK</name>
<dbReference type="AlphaFoldDB" id="A0A6S6ZEB7"/>
<dbReference type="Gene3D" id="1.10.530.40">
    <property type="match status" value="1"/>
</dbReference>
<dbReference type="CDD" id="cd16900">
    <property type="entry name" value="endolysin_R21-like"/>
    <property type="match status" value="1"/>
</dbReference>
<keyword evidence="8" id="KW-1185">Reference proteome</keyword>
<reference evidence="7 8" key="1">
    <citation type="submission" date="2020-04" db="EMBL/GenBank/DDBJ databases">
        <authorList>
            <person name="De Canck E."/>
        </authorList>
    </citation>
    <scope>NUCLEOTIDE SEQUENCE [LARGE SCALE GENOMIC DNA]</scope>
    <source>
        <strain evidence="7 8">LMG 26690</strain>
    </source>
</reference>
<keyword evidence="2 6" id="KW-0929">Antimicrobial</keyword>
<evidence type="ECO:0000256" key="4">
    <source>
        <dbReference type="ARBA" id="ARBA00022801"/>
    </source>
</evidence>
<dbReference type="GO" id="GO:0042742">
    <property type="term" value="P:defense response to bacterium"/>
    <property type="evidence" value="ECO:0007669"/>
    <property type="project" value="UniProtKB-KW"/>
</dbReference>
<dbReference type="SUPFAM" id="SSF53955">
    <property type="entry name" value="Lysozyme-like"/>
    <property type="match status" value="1"/>
</dbReference>
<dbReference type="GO" id="GO:0009253">
    <property type="term" value="P:peptidoglycan catabolic process"/>
    <property type="evidence" value="ECO:0007669"/>
    <property type="project" value="InterPro"/>
</dbReference>
<evidence type="ECO:0000313" key="7">
    <source>
        <dbReference type="EMBL" id="CAB3676082.1"/>
    </source>
</evidence>
<evidence type="ECO:0000256" key="1">
    <source>
        <dbReference type="ARBA" id="ARBA00000632"/>
    </source>
</evidence>
<dbReference type="EMBL" id="CADIJM010000002">
    <property type="protein sequence ID" value="CAB3676082.1"/>
    <property type="molecule type" value="Genomic_DNA"/>
</dbReference>
<dbReference type="PANTHER" id="PTHR38107:SF3">
    <property type="entry name" value="LYSOZYME RRRD-RELATED"/>
    <property type="match status" value="1"/>
</dbReference>
<dbReference type="InterPro" id="IPR023347">
    <property type="entry name" value="Lysozyme_dom_sf"/>
</dbReference>
<protein>
    <recommendedName>
        <fullName evidence="6">Lysozyme</fullName>
        <ecNumber evidence="6">3.2.1.17</ecNumber>
    </recommendedName>
</protein>
<gene>
    <name evidence="7" type="ORF">LMG26690_01334</name>
</gene>
<dbReference type="Proteomes" id="UP000494214">
    <property type="component" value="Unassembled WGS sequence"/>
</dbReference>
<dbReference type="GO" id="GO:0003796">
    <property type="term" value="F:lysozyme activity"/>
    <property type="evidence" value="ECO:0007669"/>
    <property type="project" value="UniProtKB-EC"/>
</dbReference>
<sequence length="164" mass="17696">MMLGDLKRKLLAAGGAGAIAIAGVLVTHFEPGRTRGKPYIDPVGVLTVCDGHTGSDIDPARIYTEAECDAWRDADIAEADAAVSRLIKVPLNEWQRAALIDFAYNLGAGNLASSTMRRKFNARDYVGGCAELNRWVKGRQGGVLVTLPGLVTRREANTWVCLQQ</sequence>
<dbReference type="GO" id="GO:0016998">
    <property type="term" value="P:cell wall macromolecule catabolic process"/>
    <property type="evidence" value="ECO:0007669"/>
    <property type="project" value="InterPro"/>
</dbReference>
<keyword evidence="4 6" id="KW-0378">Hydrolase</keyword>
<comment type="similarity">
    <text evidence="6">Belongs to the glycosyl hydrolase 24 family.</text>
</comment>
<proteinExistence type="inferred from homology"/>
<evidence type="ECO:0000256" key="2">
    <source>
        <dbReference type="ARBA" id="ARBA00022529"/>
    </source>
</evidence>
<dbReference type="EC" id="3.2.1.17" evidence="6"/>
<evidence type="ECO:0000256" key="5">
    <source>
        <dbReference type="ARBA" id="ARBA00023295"/>
    </source>
</evidence>
<dbReference type="HAMAP" id="MF_04110">
    <property type="entry name" value="ENDOLYSIN_T4"/>
    <property type="match status" value="1"/>
</dbReference>
<dbReference type="GO" id="GO:0031640">
    <property type="term" value="P:killing of cells of another organism"/>
    <property type="evidence" value="ECO:0007669"/>
    <property type="project" value="UniProtKB-KW"/>
</dbReference>
<dbReference type="InterPro" id="IPR051018">
    <property type="entry name" value="Bacteriophage_GH24"/>
</dbReference>
<comment type="catalytic activity">
    <reaction evidence="1 6">
        <text>Hydrolysis of (1-&gt;4)-beta-linkages between N-acetylmuramic acid and N-acetyl-D-glucosamine residues in a peptidoglycan and between N-acetyl-D-glucosamine residues in chitodextrins.</text>
        <dbReference type="EC" id="3.2.1.17"/>
    </reaction>
</comment>
<dbReference type="PANTHER" id="PTHR38107">
    <property type="match status" value="1"/>
</dbReference>
<keyword evidence="3 6" id="KW-0081">Bacteriolytic enzyme</keyword>
<accession>A0A6S6ZEB7</accession>